<evidence type="ECO:0000313" key="6">
    <source>
        <dbReference type="EMBL" id="AFC86241.1"/>
    </source>
</evidence>
<dbReference type="InterPro" id="IPR009057">
    <property type="entry name" value="Homeodomain-like_sf"/>
</dbReference>
<organism evidence="6 7">
    <name type="scientific">Frateuria aurantia (strain ATCC 33424 / DSM 6220 / KCTC 2777 / LMG 1558 / NBRC 3245 / NCIMB 13370)</name>
    <name type="common">Acetobacter aurantius</name>
    <dbReference type="NCBI Taxonomy" id="767434"/>
    <lineage>
        <taxon>Bacteria</taxon>
        <taxon>Pseudomonadati</taxon>
        <taxon>Pseudomonadota</taxon>
        <taxon>Gammaproteobacteria</taxon>
        <taxon>Lysobacterales</taxon>
        <taxon>Rhodanobacteraceae</taxon>
        <taxon>Frateuria</taxon>
    </lineage>
</organism>
<dbReference type="RefSeq" id="WP_014403246.1">
    <property type="nucleotide sequence ID" value="NC_017033.1"/>
</dbReference>
<keyword evidence="7" id="KW-1185">Reference proteome</keyword>
<dbReference type="AlphaFoldDB" id="H8L029"/>
<gene>
    <name evidence="6" type="ordered locus">Fraau_1838</name>
</gene>
<keyword evidence="1" id="KW-0805">Transcription regulation</keyword>
<dbReference type="Gene3D" id="1.10.357.10">
    <property type="entry name" value="Tetracycline Repressor, domain 2"/>
    <property type="match status" value="1"/>
</dbReference>
<evidence type="ECO:0000256" key="2">
    <source>
        <dbReference type="ARBA" id="ARBA00023125"/>
    </source>
</evidence>
<name>H8L029_FRAAD</name>
<evidence type="ECO:0000256" key="3">
    <source>
        <dbReference type="ARBA" id="ARBA00023163"/>
    </source>
</evidence>
<dbReference type="SUPFAM" id="SSF48498">
    <property type="entry name" value="Tetracyclin repressor-like, C-terminal domain"/>
    <property type="match status" value="1"/>
</dbReference>
<dbReference type="EMBL" id="CP003350">
    <property type="protein sequence ID" value="AFC86241.1"/>
    <property type="molecule type" value="Genomic_DNA"/>
</dbReference>
<keyword evidence="2 4" id="KW-0238">DNA-binding</keyword>
<evidence type="ECO:0000313" key="7">
    <source>
        <dbReference type="Proteomes" id="UP000005234"/>
    </source>
</evidence>
<dbReference type="KEGG" id="fau:Fraau_1838"/>
<dbReference type="PROSITE" id="PS50977">
    <property type="entry name" value="HTH_TETR_2"/>
    <property type="match status" value="1"/>
</dbReference>
<dbReference type="Proteomes" id="UP000005234">
    <property type="component" value="Chromosome"/>
</dbReference>
<feature type="DNA-binding region" description="H-T-H motif" evidence="4">
    <location>
        <begin position="31"/>
        <end position="50"/>
    </location>
</feature>
<dbReference type="InterPro" id="IPR036271">
    <property type="entry name" value="Tet_transcr_reg_TetR-rel_C_sf"/>
</dbReference>
<dbReference type="Pfam" id="PF16925">
    <property type="entry name" value="TetR_C_13"/>
    <property type="match status" value="1"/>
</dbReference>
<evidence type="ECO:0000256" key="4">
    <source>
        <dbReference type="PROSITE-ProRule" id="PRU00335"/>
    </source>
</evidence>
<dbReference type="GO" id="GO:0003677">
    <property type="term" value="F:DNA binding"/>
    <property type="evidence" value="ECO:0007669"/>
    <property type="project" value="UniProtKB-UniRule"/>
</dbReference>
<evidence type="ECO:0000256" key="1">
    <source>
        <dbReference type="ARBA" id="ARBA00023015"/>
    </source>
</evidence>
<accession>H8L029</accession>
<dbReference type="PRINTS" id="PR00455">
    <property type="entry name" value="HTHTETR"/>
</dbReference>
<sequence>MAKSSLHSDVRTHILQTAQPIISGKGYSAVGLNEILQASGVPKGSFYHYFGSKDAFGQALLEHYFEHYQLDLDALLQPPAMPAGHRLMQYWTRWLELEVNGDCKGRCLAVKLAAEVSDLSEAMRAVLQRGTQQIIARLAGCISEGLEDHSLPPLRLGHPELTATTLYQLWLGASLRSKITRNREPADAAMTATRRLLGLEPCPR</sequence>
<dbReference type="OrthoDB" id="4541465at2"/>
<dbReference type="PANTHER" id="PTHR47506">
    <property type="entry name" value="TRANSCRIPTIONAL REGULATORY PROTEIN"/>
    <property type="match status" value="1"/>
</dbReference>
<dbReference type="eggNOG" id="COG1309">
    <property type="taxonomic scope" value="Bacteria"/>
</dbReference>
<keyword evidence="3" id="KW-0804">Transcription</keyword>
<dbReference type="PANTHER" id="PTHR47506:SF6">
    <property type="entry name" value="HTH-TYPE TRANSCRIPTIONAL REPRESSOR NEMR"/>
    <property type="match status" value="1"/>
</dbReference>
<dbReference type="SUPFAM" id="SSF46689">
    <property type="entry name" value="Homeodomain-like"/>
    <property type="match status" value="1"/>
</dbReference>
<dbReference type="Pfam" id="PF00440">
    <property type="entry name" value="TetR_N"/>
    <property type="match status" value="1"/>
</dbReference>
<dbReference type="HOGENOM" id="CLU_069356_28_1_6"/>
<proteinExistence type="predicted"/>
<evidence type="ECO:0000259" key="5">
    <source>
        <dbReference type="PROSITE" id="PS50977"/>
    </source>
</evidence>
<dbReference type="InterPro" id="IPR011075">
    <property type="entry name" value="TetR_C"/>
</dbReference>
<dbReference type="STRING" id="767434.Fraau_1838"/>
<dbReference type="InterPro" id="IPR001647">
    <property type="entry name" value="HTH_TetR"/>
</dbReference>
<feature type="domain" description="HTH tetR-type" evidence="5">
    <location>
        <begin position="8"/>
        <end position="68"/>
    </location>
</feature>
<protein>
    <submittedName>
        <fullName evidence="6">Transcriptional regulator</fullName>
    </submittedName>
</protein>
<reference evidence="6" key="1">
    <citation type="submission" date="2012-02" db="EMBL/GenBank/DDBJ databases">
        <title>The complete genome of Frateuria aurantia DSM 6220.</title>
        <authorList>
            <consortium name="US DOE Joint Genome Institute (JGI-PGF)"/>
            <person name="Lucas S."/>
            <person name="Copeland A."/>
            <person name="Lapidus A."/>
            <person name="Glavina del Rio T."/>
            <person name="Dalin E."/>
            <person name="Tice H."/>
            <person name="Bruce D."/>
            <person name="Goodwin L."/>
            <person name="Pitluck S."/>
            <person name="Peters L."/>
            <person name="Ovchinnikova G."/>
            <person name="Teshima H."/>
            <person name="Kyrpides N."/>
            <person name="Mavromatis K."/>
            <person name="Ivanova N."/>
            <person name="Brettin T."/>
            <person name="Detter J.C."/>
            <person name="Han C."/>
            <person name="Larimer F."/>
            <person name="Land M."/>
            <person name="Hauser L."/>
            <person name="Markowitz V."/>
            <person name="Cheng J.-F."/>
            <person name="Hugenholtz P."/>
            <person name="Woyke T."/>
            <person name="Wu D."/>
            <person name="Brambilla E."/>
            <person name="Klenk H.-P."/>
            <person name="Eisen J.A."/>
        </authorList>
    </citation>
    <scope>NUCLEOTIDE SEQUENCE</scope>
    <source>
        <strain evidence="6">DSM 6220</strain>
    </source>
</reference>